<dbReference type="SUPFAM" id="SSF50685">
    <property type="entry name" value="Barwin-like endoglucanases"/>
    <property type="match status" value="1"/>
</dbReference>
<feature type="region of interest" description="Disordered" evidence="1">
    <location>
        <begin position="342"/>
        <end position="366"/>
    </location>
</feature>
<feature type="region of interest" description="Disordered" evidence="1">
    <location>
        <begin position="19"/>
        <end position="46"/>
    </location>
</feature>
<feature type="compositionally biased region" description="Polar residues" evidence="1">
    <location>
        <begin position="225"/>
        <end position="234"/>
    </location>
</feature>
<feature type="region of interest" description="Disordered" evidence="1">
    <location>
        <begin position="61"/>
        <end position="100"/>
    </location>
</feature>
<reference evidence="2 3" key="1">
    <citation type="submission" date="2023-09" db="EMBL/GenBank/DDBJ databases">
        <title>Pangenome analysis of Batrachochytrium dendrobatidis and related Chytrids.</title>
        <authorList>
            <person name="Yacoub M.N."/>
            <person name="Stajich J.E."/>
            <person name="James T.Y."/>
        </authorList>
    </citation>
    <scope>NUCLEOTIDE SEQUENCE [LARGE SCALE GENOMIC DNA]</scope>
    <source>
        <strain evidence="2 3">JEL0888</strain>
    </source>
</reference>
<feature type="compositionally biased region" description="Pro residues" evidence="1">
    <location>
        <begin position="235"/>
        <end position="250"/>
    </location>
</feature>
<dbReference type="Proteomes" id="UP001527925">
    <property type="component" value="Unassembled WGS sequence"/>
</dbReference>
<evidence type="ECO:0000313" key="3">
    <source>
        <dbReference type="Proteomes" id="UP001527925"/>
    </source>
</evidence>
<feature type="compositionally biased region" description="Low complexity" evidence="1">
    <location>
        <begin position="346"/>
        <end position="358"/>
    </location>
</feature>
<evidence type="ECO:0000313" key="2">
    <source>
        <dbReference type="EMBL" id="KAL2913898.1"/>
    </source>
</evidence>
<organism evidence="2 3">
    <name type="scientific">Polyrhizophydium stewartii</name>
    <dbReference type="NCBI Taxonomy" id="2732419"/>
    <lineage>
        <taxon>Eukaryota</taxon>
        <taxon>Fungi</taxon>
        <taxon>Fungi incertae sedis</taxon>
        <taxon>Chytridiomycota</taxon>
        <taxon>Chytridiomycota incertae sedis</taxon>
        <taxon>Chytridiomycetes</taxon>
        <taxon>Rhizophydiales</taxon>
        <taxon>Rhizophydiales incertae sedis</taxon>
        <taxon>Polyrhizophydium</taxon>
    </lineage>
</organism>
<protein>
    <submittedName>
        <fullName evidence="2">Uncharacterized protein</fullName>
    </submittedName>
</protein>
<sequence>MPPSPAGLPFVAAAPIFANTPAAKPPAGDTTTAPHTKRGYTQPRDVALAPLISRRECIRERGIPGDLGPSNPTSDGDPNQQPQQPPPLPHPVSIAKGAQPPPPASLCGNLYDRLCGKGEACMLDADCLSFTCQTPEYMCVDAPKPAALVRNAPKRRDLASPESVPPAAAGAATGGVDPMRQPDTPAAAAPAPAPAAAAAAAAPQPADVPDFLAREAWLIGASYDDQGQPSNLSNDPPPPAPAPSATPAPPIASLDGPFANTTVGVFAPTRPPVCSIIDMDIPPASLNAAQFDTVGQAGACGTCVRLDYAGTSLVARIADRCETCGSAGMDIVRAAFDTLATRTRTGQHQQGSQSDTGSSGSGSGSRGVATGAPALLALAGVAWRAIDCGLAPV</sequence>
<dbReference type="EMBL" id="JADGIZ020000040">
    <property type="protein sequence ID" value="KAL2913898.1"/>
    <property type="molecule type" value="Genomic_DNA"/>
</dbReference>
<gene>
    <name evidence="2" type="ORF">HK105_206632</name>
</gene>
<accession>A0ABR4N2X4</accession>
<dbReference type="Gene3D" id="2.40.40.10">
    <property type="entry name" value="RlpA-like domain"/>
    <property type="match status" value="1"/>
</dbReference>
<feature type="region of interest" description="Disordered" evidence="1">
    <location>
        <begin position="154"/>
        <end position="192"/>
    </location>
</feature>
<comment type="caution">
    <text evidence="2">The sequence shown here is derived from an EMBL/GenBank/DDBJ whole genome shotgun (WGS) entry which is preliminary data.</text>
</comment>
<evidence type="ECO:0000256" key="1">
    <source>
        <dbReference type="SAM" id="MobiDB-lite"/>
    </source>
</evidence>
<proteinExistence type="predicted"/>
<dbReference type="InterPro" id="IPR036908">
    <property type="entry name" value="RlpA-like_sf"/>
</dbReference>
<keyword evidence="3" id="KW-1185">Reference proteome</keyword>
<feature type="region of interest" description="Disordered" evidence="1">
    <location>
        <begin position="223"/>
        <end position="254"/>
    </location>
</feature>
<name>A0ABR4N2X4_9FUNG</name>
<dbReference type="CDD" id="cd22191">
    <property type="entry name" value="DPBB_RlpA_EXP_N-like"/>
    <property type="match status" value="1"/>
</dbReference>